<dbReference type="OrthoDB" id="9809206at2"/>
<dbReference type="SUPFAM" id="SSF82689">
    <property type="entry name" value="Mechanosensitive channel protein MscS (YggB), C-terminal domain"/>
    <property type="match status" value="1"/>
</dbReference>
<dbReference type="AlphaFoldDB" id="A0A1H9SK15"/>
<dbReference type="STRING" id="531814.SAMN04487944_11154"/>
<evidence type="ECO:0000259" key="10">
    <source>
        <dbReference type="Pfam" id="PF21088"/>
    </source>
</evidence>
<evidence type="ECO:0000256" key="2">
    <source>
        <dbReference type="ARBA" id="ARBA00008017"/>
    </source>
</evidence>
<keyword evidence="4 7" id="KW-0812">Transmembrane</keyword>
<keyword evidence="5 7" id="KW-1133">Transmembrane helix</keyword>
<dbReference type="PANTHER" id="PTHR43634:SF2">
    <property type="entry name" value="LOW CONDUCTANCE MECHANOSENSITIVE CHANNEL YNAI"/>
    <property type="match status" value="1"/>
</dbReference>
<comment type="subcellular location">
    <subcellularLocation>
        <location evidence="1">Cell membrane</location>
        <topology evidence="1">Multi-pass membrane protein</topology>
    </subcellularLocation>
</comment>
<dbReference type="InterPro" id="IPR011066">
    <property type="entry name" value="MscS_channel_C_sf"/>
</dbReference>
<evidence type="ECO:0000256" key="4">
    <source>
        <dbReference type="ARBA" id="ARBA00022692"/>
    </source>
</evidence>
<dbReference type="InterPro" id="IPR049142">
    <property type="entry name" value="MS_channel_1st"/>
</dbReference>
<comment type="similarity">
    <text evidence="2">Belongs to the MscS (TC 1.A.23) family.</text>
</comment>
<dbReference type="SUPFAM" id="SSF50182">
    <property type="entry name" value="Sm-like ribonucleoproteins"/>
    <property type="match status" value="1"/>
</dbReference>
<feature type="transmembrane region" description="Helical" evidence="7">
    <location>
        <begin position="161"/>
        <end position="179"/>
    </location>
</feature>
<proteinExistence type="inferred from homology"/>
<dbReference type="GO" id="GO:0055085">
    <property type="term" value="P:transmembrane transport"/>
    <property type="evidence" value="ECO:0007669"/>
    <property type="project" value="InterPro"/>
</dbReference>
<dbReference type="EMBL" id="FOGL01000011">
    <property type="protein sequence ID" value="SER85301.1"/>
    <property type="molecule type" value="Genomic_DNA"/>
</dbReference>
<evidence type="ECO:0000256" key="3">
    <source>
        <dbReference type="ARBA" id="ARBA00022475"/>
    </source>
</evidence>
<accession>A0A1H9SK15</accession>
<evidence type="ECO:0000313" key="12">
    <source>
        <dbReference type="Proteomes" id="UP000199687"/>
    </source>
</evidence>
<dbReference type="InterPro" id="IPR049278">
    <property type="entry name" value="MS_channel_C"/>
</dbReference>
<dbReference type="InterPro" id="IPR023408">
    <property type="entry name" value="MscS_beta-dom_sf"/>
</dbReference>
<keyword evidence="6 7" id="KW-0472">Membrane</keyword>
<feature type="domain" description="Mechanosensitive ion channel transmembrane helices 2/3" evidence="10">
    <location>
        <begin position="139"/>
        <end position="180"/>
    </location>
</feature>
<sequence>MNWQFWNRISTEDWINIAISLGIVLLFLILRKLFTKYVFYLIVKLTKMAKSEFLNQIVEAFERPLRWIFILIGLYVAIDFFPYIEQNNPLLLSLIRVGYIIVVTWGLFNLSSNSSILFMKLNSHTNIEIDRILIPFLSKAIRVIIIAISISIIAQEFDYDVGTFVAGLGIGGLAFALAAQEVIKNLFGGVVIITEKPFSIGNWIQTPSIEGIVEDINFRSTIIRTFSDALITIPNSTLSNEPITNWSEMGKRQISFNLRVEYSTPKDKLESVTNKIRDYLQNHPEVHPDTIFVHFTDYNSSSLDIMLYFFTSTTVWAEYLRIKEEINFKILDILAEEGVSVAFPSRTVYMDDANKQASSNTSLNEE</sequence>
<gene>
    <name evidence="11" type="ORF">SAMN04487944_11154</name>
</gene>
<dbReference type="InterPro" id="IPR045042">
    <property type="entry name" value="YnaI-like"/>
</dbReference>
<evidence type="ECO:0000256" key="6">
    <source>
        <dbReference type="ARBA" id="ARBA00023136"/>
    </source>
</evidence>
<feature type="transmembrane region" description="Helical" evidence="7">
    <location>
        <begin position="64"/>
        <end position="84"/>
    </location>
</feature>
<evidence type="ECO:0000256" key="7">
    <source>
        <dbReference type="SAM" id="Phobius"/>
    </source>
</evidence>
<dbReference type="InterPro" id="IPR010920">
    <property type="entry name" value="LSM_dom_sf"/>
</dbReference>
<feature type="transmembrane region" description="Helical" evidence="7">
    <location>
        <begin position="14"/>
        <end position="43"/>
    </location>
</feature>
<dbReference type="Gene3D" id="1.10.287.1260">
    <property type="match status" value="1"/>
</dbReference>
<evidence type="ECO:0000313" key="11">
    <source>
        <dbReference type="EMBL" id="SER85301.1"/>
    </source>
</evidence>
<name>A0A1H9SK15_9BACI</name>
<reference evidence="11 12" key="1">
    <citation type="submission" date="2016-10" db="EMBL/GenBank/DDBJ databases">
        <authorList>
            <person name="de Groot N.N."/>
        </authorList>
    </citation>
    <scope>NUCLEOTIDE SEQUENCE [LARGE SCALE GENOMIC DNA]</scope>
    <source>
        <strain evidence="11 12">CGMCC 1.7727</strain>
    </source>
</reference>
<evidence type="ECO:0000256" key="5">
    <source>
        <dbReference type="ARBA" id="ARBA00022989"/>
    </source>
</evidence>
<keyword evidence="3" id="KW-1003">Cell membrane</keyword>
<dbReference type="GO" id="GO:0005886">
    <property type="term" value="C:plasma membrane"/>
    <property type="evidence" value="ECO:0007669"/>
    <property type="project" value="UniProtKB-SubCell"/>
</dbReference>
<dbReference type="RefSeq" id="WP_089741233.1">
    <property type="nucleotide sequence ID" value="NZ_FOGL01000011.1"/>
</dbReference>
<dbReference type="Pfam" id="PF00924">
    <property type="entry name" value="MS_channel_2nd"/>
    <property type="match status" value="1"/>
</dbReference>
<evidence type="ECO:0000259" key="8">
    <source>
        <dbReference type="Pfam" id="PF00924"/>
    </source>
</evidence>
<dbReference type="SUPFAM" id="SSF82861">
    <property type="entry name" value="Mechanosensitive channel protein MscS (YggB), transmembrane region"/>
    <property type="match status" value="1"/>
</dbReference>
<feature type="transmembrane region" description="Helical" evidence="7">
    <location>
        <begin position="90"/>
        <end position="111"/>
    </location>
</feature>
<organism evidence="11 12">
    <name type="scientific">Gracilibacillus ureilyticus</name>
    <dbReference type="NCBI Taxonomy" id="531814"/>
    <lineage>
        <taxon>Bacteria</taxon>
        <taxon>Bacillati</taxon>
        <taxon>Bacillota</taxon>
        <taxon>Bacilli</taxon>
        <taxon>Bacillales</taxon>
        <taxon>Bacillaceae</taxon>
        <taxon>Gracilibacillus</taxon>
    </lineage>
</organism>
<evidence type="ECO:0000259" key="9">
    <source>
        <dbReference type="Pfam" id="PF21082"/>
    </source>
</evidence>
<feature type="domain" description="Mechanosensitive ion channel MscS" evidence="8">
    <location>
        <begin position="182"/>
        <end position="247"/>
    </location>
</feature>
<feature type="transmembrane region" description="Helical" evidence="7">
    <location>
        <begin position="132"/>
        <end position="155"/>
    </location>
</feature>
<keyword evidence="12" id="KW-1185">Reference proteome</keyword>
<evidence type="ECO:0000256" key="1">
    <source>
        <dbReference type="ARBA" id="ARBA00004651"/>
    </source>
</evidence>
<dbReference type="PANTHER" id="PTHR43634">
    <property type="entry name" value="OW CONDUCTANCE MECHANOSENSITIVE CHANNEL"/>
    <property type="match status" value="1"/>
</dbReference>
<dbReference type="Proteomes" id="UP000199687">
    <property type="component" value="Unassembled WGS sequence"/>
</dbReference>
<dbReference type="Pfam" id="PF21082">
    <property type="entry name" value="MS_channel_3rd"/>
    <property type="match status" value="1"/>
</dbReference>
<dbReference type="InterPro" id="IPR006685">
    <property type="entry name" value="MscS_channel_2nd"/>
</dbReference>
<dbReference type="Gene3D" id="2.30.30.60">
    <property type="match status" value="1"/>
</dbReference>
<dbReference type="Gene3D" id="3.30.70.100">
    <property type="match status" value="1"/>
</dbReference>
<protein>
    <submittedName>
        <fullName evidence="11">MscS family membrane protein</fullName>
    </submittedName>
</protein>
<feature type="domain" description="Mechanosensitive ion channel MscS C-terminal" evidence="9">
    <location>
        <begin position="255"/>
        <end position="340"/>
    </location>
</feature>
<dbReference type="InterPro" id="IPR011014">
    <property type="entry name" value="MscS_channel_TM-2"/>
</dbReference>
<dbReference type="Pfam" id="PF21088">
    <property type="entry name" value="MS_channel_1st"/>
    <property type="match status" value="1"/>
</dbReference>